<dbReference type="EMBL" id="CP053716">
    <property type="protein sequence ID" value="QKF06881.1"/>
    <property type="molecule type" value="Genomic_DNA"/>
</dbReference>
<dbReference type="Gene3D" id="1.10.1200.10">
    <property type="entry name" value="ACP-like"/>
    <property type="match status" value="1"/>
</dbReference>
<dbReference type="KEGG" id="bwa:HLV38_01155"/>
<reference evidence="2" key="1">
    <citation type="submission" date="2020-05" db="EMBL/GenBank/DDBJ databases">
        <title>Novel species in genus Nocardioides.</title>
        <authorList>
            <person name="Zhang G."/>
        </authorList>
    </citation>
    <scope>NUCLEOTIDE SEQUENCE [LARGE SCALE GENOMIC DNA]</scope>
    <source>
        <strain evidence="2">zg-1050</strain>
    </source>
</reference>
<sequence>MATIDVIRQALADNLDIDPTTVTPEATLDSLAVDSLDMVELICDVEERLNIELGEPEGLVTVGDMVAYIDAL</sequence>
<dbReference type="RefSeq" id="WP_172165526.1">
    <property type="nucleotide sequence ID" value="NZ_CP053716.1"/>
</dbReference>
<gene>
    <name evidence="1" type="ORF">HLV38_01155</name>
</gene>
<dbReference type="PROSITE" id="PS50075">
    <property type="entry name" value="CARRIER"/>
    <property type="match status" value="1"/>
</dbReference>
<keyword evidence="2" id="KW-1185">Reference proteome</keyword>
<dbReference type="SUPFAM" id="SSF47336">
    <property type="entry name" value="ACP-like"/>
    <property type="match status" value="1"/>
</dbReference>
<dbReference type="AlphaFoldDB" id="A0A6M8J1A2"/>
<dbReference type="InterPro" id="IPR009081">
    <property type="entry name" value="PP-bd_ACP"/>
</dbReference>
<accession>A0A6M8J1A2</accession>
<evidence type="ECO:0000313" key="1">
    <source>
        <dbReference type="EMBL" id="QKF06881.1"/>
    </source>
</evidence>
<protein>
    <submittedName>
        <fullName evidence="1">Acyl carrier protein</fullName>
    </submittedName>
</protein>
<organism evidence="1 2">
    <name type="scientific">Berryella wangjianweii</name>
    <dbReference type="NCBI Taxonomy" id="2734634"/>
    <lineage>
        <taxon>Bacteria</taxon>
        <taxon>Bacillati</taxon>
        <taxon>Actinomycetota</taxon>
        <taxon>Coriobacteriia</taxon>
        <taxon>Eggerthellales</taxon>
        <taxon>Eggerthellaceae</taxon>
        <taxon>Berryella</taxon>
    </lineage>
</organism>
<evidence type="ECO:0000313" key="2">
    <source>
        <dbReference type="Proteomes" id="UP000503297"/>
    </source>
</evidence>
<proteinExistence type="predicted"/>
<name>A0A6M8J1A2_9ACTN</name>
<dbReference type="InterPro" id="IPR036736">
    <property type="entry name" value="ACP-like_sf"/>
</dbReference>
<dbReference type="Pfam" id="PF00550">
    <property type="entry name" value="PP-binding"/>
    <property type="match status" value="1"/>
</dbReference>
<dbReference type="Proteomes" id="UP000503297">
    <property type="component" value="Chromosome"/>
</dbReference>